<protein>
    <recommendedName>
        <fullName evidence="5">DUF4190 domain-containing protein</fullName>
    </recommendedName>
</protein>
<dbReference type="RefSeq" id="WP_151902831.1">
    <property type="nucleotide sequence ID" value="NZ_CP045032.1"/>
</dbReference>
<keyword evidence="2" id="KW-0472">Membrane</keyword>
<dbReference type="EMBL" id="CP045032">
    <property type="protein sequence ID" value="QFQ02476.1"/>
    <property type="molecule type" value="Genomic_DNA"/>
</dbReference>
<evidence type="ECO:0000313" key="3">
    <source>
        <dbReference type="EMBL" id="QFQ02476.1"/>
    </source>
</evidence>
<evidence type="ECO:0000313" key="4">
    <source>
        <dbReference type="Proteomes" id="UP000326711"/>
    </source>
</evidence>
<feature type="transmembrane region" description="Helical" evidence="2">
    <location>
        <begin position="34"/>
        <end position="67"/>
    </location>
</feature>
<dbReference type="OrthoDB" id="4423792at2"/>
<evidence type="ECO:0000256" key="1">
    <source>
        <dbReference type="SAM" id="MobiDB-lite"/>
    </source>
</evidence>
<feature type="transmembrane region" description="Helical" evidence="2">
    <location>
        <begin position="79"/>
        <end position="98"/>
    </location>
</feature>
<organism evidence="3 4">
    <name type="scientific">Corynebacterium urogenitale</name>
    <dbReference type="NCBI Taxonomy" id="2487892"/>
    <lineage>
        <taxon>Bacteria</taxon>
        <taxon>Bacillati</taxon>
        <taxon>Actinomycetota</taxon>
        <taxon>Actinomycetes</taxon>
        <taxon>Mycobacteriales</taxon>
        <taxon>Corynebacteriaceae</taxon>
        <taxon>Corynebacterium</taxon>
    </lineage>
</organism>
<keyword evidence="2" id="KW-1133">Transmembrane helix</keyword>
<evidence type="ECO:0000256" key="2">
    <source>
        <dbReference type="SAM" id="Phobius"/>
    </source>
</evidence>
<name>A0A5J6Z686_9CORY</name>
<gene>
    <name evidence="3" type="ORF">CUROG_05565</name>
</gene>
<keyword evidence="4" id="KW-1185">Reference proteome</keyword>
<dbReference type="AlphaFoldDB" id="A0A5J6Z686"/>
<sequence>MGKQRDYSDLDSAPRTVSTAQTTVSPRPVTGLSLAALLIGILVIPAALMPFFGIVAAIIGIIVGIVALLRANRNGSPRAYAIGGLVLSIIGMAVAITFTSAGMKAVEGCETLRGDELNACIQEKNVQ</sequence>
<evidence type="ECO:0008006" key="5">
    <source>
        <dbReference type="Google" id="ProtNLM"/>
    </source>
</evidence>
<dbReference type="KEGG" id="cuo:CUROG_05565"/>
<feature type="region of interest" description="Disordered" evidence="1">
    <location>
        <begin position="1"/>
        <end position="22"/>
    </location>
</feature>
<reference evidence="4" key="1">
    <citation type="submission" date="2019-10" db="EMBL/GenBank/DDBJ databases">
        <title>Complete genome sequence of Corynebacterium urogenitalis DSM 108747, isolated from the genital tract of a cow.</title>
        <authorList>
            <person name="Ruckert C."/>
            <person name="Ballas P."/>
            <person name="Wagener K."/>
            <person name="Drillich M."/>
            <person name="Kaempfer P."/>
            <person name="Busse H.-J."/>
            <person name="Ehling-Schulz M."/>
        </authorList>
    </citation>
    <scope>NUCLEOTIDE SEQUENCE [LARGE SCALE GENOMIC DNA]</scope>
    <source>
        <strain evidence="4">LMM 1652</strain>
    </source>
</reference>
<keyword evidence="2" id="KW-0812">Transmembrane</keyword>
<proteinExistence type="predicted"/>
<dbReference type="Proteomes" id="UP000326711">
    <property type="component" value="Chromosome"/>
</dbReference>
<accession>A0A5J6Z686</accession>